<dbReference type="EMBL" id="FNYA01000004">
    <property type="protein sequence ID" value="SEI92581.1"/>
    <property type="molecule type" value="Genomic_DNA"/>
</dbReference>
<dbReference type="AlphaFoldDB" id="A0A1H6UJT5"/>
<dbReference type="PANTHER" id="PTHR11645">
    <property type="entry name" value="PYRROLINE-5-CARBOXYLATE REDUCTASE"/>
    <property type="match status" value="1"/>
</dbReference>
<keyword evidence="2 4" id="KW-0521">NADP</keyword>
<feature type="binding site" evidence="6">
    <location>
        <begin position="6"/>
        <end position="11"/>
    </location>
    <ligand>
        <name>NADP(+)</name>
        <dbReference type="ChEBI" id="CHEBI:58349"/>
    </ligand>
</feature>
<dbReference type="SUPFAM" id="SSF48179">
    <property type="entry name" value="6-phosphogluconate dehydrogenase C-terminal domain-like"/>
    <property type="match status" value="1"/>
</dbReference>
<evidence type="ECO:0000256" key="2">
    <source>
        <dbReference type="ARBA" id="ARBA00022857"/>
    </source>
</evidence>
<evidence type="ECO:0000256" key="4">
    <source>
        <dbReference type="HAMAP-Rule" id="MF_01925"/>
    </source>
</evidence>
<keyword evidence="10" id="KW-1185">Reference proteome</keyword>
<keyword evidence="4" id="KW-0028">Amino-acid biosynthesis</keyword>
<evidence type="ECO:0000313" key="10">
    <source>
        <dbReference type="Proteomes" id="UP000199702"/>
    </source>
</evidence>
<name>A0A1H6UJT5_9FLAO</name>
<evidence type="ECO:0000256" key="3">
    <source>
        <dbReference type="ARBA" id="ARBA00023002"/>
    </source>
</evidence>
<evidence type="ECO:0000313" key="9">
    <source>
        <dbReference type="EMBL" id="SEI92581.1"/>
    </source>
</evidence>
<dbReference type="NCBIfam" id="TIGR00112">
    <property type="entry name" value="proC"/>
    <property type="match status" value="1"/>
</dbReference>
<comment type="catalytic activity">
    <reaction evidence="4">
        <text>L-proline + NAD(+) = (S)-1-pyrroline-5-carboxylate + NADH + 2 H(+)</text>
        <dbReference type="Rhea" id="RHEA:14105"/>
        <dbReference type="ChEBI" id="CHEBI:15378"/>
        <dbReference type="ChEBI" id="CHEBI:17388"/>
        <dbReference type="ChEBI" id="CHEBI:57540"/>
        <dbReference type="ChEBI" id="CHEBI:57945"/>
        <dbReference type="ChEBI" id="CHEBI:60039"/>
        <dbReference type="EC" id="1.5.1.2"/>
    </reaction>
</comment>
<dbReference type="InterPro" id="IPR036291">
    <property type="entry name" value="NAD(P)-bd_dom_sf"/>
</dbReference>
<comment type="pathway">
    <text evidence="4">Amino-acid biosynthesis; L-proline biosynthesis; L-proline from L-glutamate 5-semialdehyde: step 1/1.</text>
</comment>
<feature type="binding site" evidence="6">
    <location>
        <begin position="68"/>
        <end position="71"/>
    </location>
    <ligand>
        <name>NADP(+)</name>
        <dbReference type="ChEBI" id="CHEBI:58349"/>
    </ligand>
</feature>
<keyword evidence="4" id="KW-0641">Proline biosynthesis</keyword>
<protein>
    <recommendedName>
        <fullName evidence="4 5">Pyrroline-5-carboxylate reductase</fullName>
        <shortName evidence="4">P5C reductase</shortName>
        <shortName evidence="4">P5CR</shortName>
        <ecNumber evidence="4 5">1.5.1.2</ecNumber>
    </recommendedName>
    <alternativeName>
        <fullName evidence="4">PCA reductase</fullName>
    </alternativeName>
</protein>
<keyword evidence="3 4" id="KW-0560">Oxidoreductase</keyword>
<dbReference type="Pfam" id="PF14748">
    <property type="entry name" value="P5CR_dimer"/>
    <property type="match status" value="1"/>
</dbReference>
<dbReference type="STRING" id="402734.SAMN05660918_1939"/>
<dbReference type="PANTHER" id="PTHR11645:SF0">
    <property type="entry name" value="PYRROLINE-5-CARBOXYLATE REDUCTASE 3"/>
    <property type="match status" value="1"/>
</dbReference>
<dbReference type="UniPathway" id="UPA00098">
    <property type="reaction ID" value="UER00361"/>
</dbReference>
<dbReference type="GO" id="GO:0004735">
    <property type="term" value="F:pyrroline-5-carboxylate reductase activity"/>
    <property type="evidence" value="ECO:0007669"/>
    <property type="project" value="UniProtKB-UniRule"/>
</dbReference>
<comment type="catalytic activity">
    <reaction evidence="4">
        <text>L-proline + NADP(+) = (S)-1-pyrroline-5-carboxylate + NADPH + 2 H(+)</text>
        <dbReference type="Rhea" id="RHEA:14109"/>
        <dbReference type="ChEBI" id="CHEBI:15378"/>
        <dbReference type="ChEBI" id="CHEBI:17388"/>
        <dbReference type="ChEBI" id="CHEBI:57783"/>
        <dbReference type="ChEBI" id="CHEBI:58349"/>
        <dbReference type="ChEBI" id="CHEBI:60039"/>
        <dbReference type="EC" id="1.5.1.2"/>
    </reaction>
</comment>
<proteinExistence type="inferred from homology"/>
<dbReference type="Proteomes" id="UP000199702">
    <property type="component" value="Unassembled WGS sequence"/>
</dbReference>
<comment type="subcellular location">
    <subcellularLocation>
        <location evidence="4">Cytoplasm</location>
    </subcellularLocation>
</comment>
<gene>
    <name evidence="4" type="primary">proC</name>
    <name evidence="9" type="ORF">SAMN05660918_1939</name>
</gene>
<feature type="domain" description="Pyrroline-5-carboxylate reductase dimerisation" evidence="8">
    <location>
        <begin position="160"/>
        <end position="264"/>
    </location>
</feature>
<organism evidence="9 10">
    <name type="scientific">Flavobacterium terrigena</name>
    <dbReference type="NCBI Taxonomy" id="402734"/>
    <lineage>
        <taxon>Bacteria</taxon>
        <taxon>Pseudomonadati</taxon>
        <taxon>Bacteroidota</taxon>
        <taxon>Flavobacteriia</taxon>
        <taxon>Flavobacteriales</taxon>
        <taxon>Flavobacteriaceae</taxon>
        <taxon>Flavobacterium</taxon>
    </lineage>
</organism>
<sequence length="270" mass="29991">MKIAIIGFGNMGQTYASSFVSSGFIKSEDIFVLTRDFSKISNQYNIPNENFFTEISASFLSVDIVIIAVKPQDFENLCFQIKDFITENHLILSVMAGISIQNIANKLQVKKIIRSMPNIPTQIGQGMTVFTASQEVDRKDLFIIQNLINTTGKSLFIENEEMINAATAISGSGPAYVYYFMNAMVDSAINLGFSKSEAEFLVQQTFLGSTQLQNRSNLSNLEWIEKVASKGGTTEAALKLFYSHDLNTKINEGIMQANDRAKELGKVIDK</sequence>
<dbReference type="HAMAP" id="MF_01925">
    <property type="entry name" value="P5C_reductase"/>
    <property type="match status" value="1"/>
</dbReference>
<dbReference type="RefSeq" id="WP_091312300.1">
    <property type="nucleotide sequence ID" value="NZ_CBCSJU010000004.1"/>
</dbReference>
<dbReference type="PIRSF" id="PIRSF000193">
    <property type="entry name" value="Pyrrol-5-carb_rd"/>
    <property type="match status" value="1"/>
</dbReference>
<evidence type="ECO:0000256" key="5">
    <source>
        <dbReference type="NCBIfam" id="TIGR00112"/>
    </source>
</evidence>
<evidence type="ECO:0000259" key="8">
    <source>
        <dbReference type="Pfam" id="PF14748"/>
    </source>
</evidence>
<dbReference type="EC" id="1.5.1.2" evidence="4 5"/>
<dbReference type="InterPro" id="IPR000304">
    <property type="entry name" value="Pyrroline-COOH_reductase"/>
</dbReference>
<dbReference type="GO" id="GO:0055129">
    <property type="term" value="P:L-proline biosynthetic process"/>
    <property type="evidence" value="ECO:0007669"/>
    <property type="project" value="UniProtKB-UniRule"/>
</dbReference>
<comment type="similarity">
    <text evidence="1 4">Belongs to the pyrroline-5-carboxylate reductase family.</text>
</comment>
<dbReference type="SUPFAM" id="SSF51735">
    <property type="entry name" value="NAD(P)-binding Rossmann-fold domains"/>
    <property type="match status" value="1"/>
</dbReference>
<keyword evidence="4" id="KW-0963">Cytoplasm</keyword>
<dbReference type="InterPro" id="IPR028939">
    <property type="entry name" value="P5C_Rdtase_cat_N"/>
</dbReference>
<reference evidence="10" key="1">
    <citation type="submission" date="2016-10" db="EMBL/GenBank/DDBJ databases">
        <authorList>
            <person name="Varghese N."/>
            <person name="Submissions S."/>
        </authorList>
    </citation>
    <scope>NUCLEOTIDE SEQUENCE [LARGE SCALE GENOMIC DNA]</scope>
    <source>
        <strain evidence="10">DSM 17934</strain>
    </source>
</reference>
<comment type="function">
    <text evidence="4">Catalyzes the reduction of 1-pyrroline-5-carboxylate (PCA) to L-proline.</text>
</comment>
<evidence type="ECO:0000259" key="7">
    <source>
        <dbReference type="Pfam" id="PF03807"/>
    </source>
</evidence>
<feature type="binding site" evidence="6">
    <location>
        <position position="34"/>
    </location>
    <ligand>
        <name>NADP(+)</name>
        <dbReference type="ChEBI" id="CHEBI:58349"/>
    </ligand>
</feature>
<evidence type="ECO:0000256" key="1">
    <source>
        <dbReference type="ARBA" id="ARBA00005525"/>
    </source>
</evidence>
<dbReference type="Gene3D" id="1.10.3730.10">
    <property type="entry name" value="ProC C-terminal domain-like"/>
    <property type="match status" value="1"/>
</dbReference>
<dbReference type="InterPro" id="IPR008927">
    <property type="entry name" value="6-PGluconate_DH-like_C_sf"/>
</dbReference>
<dbReference type="InterPro" id="IPR029036">
    <property type="entry name" value="P5CR_dimer"/>
</dbReference>
<dbReference type="Gene3D" id="3.40.50.720">
    <property type="entry name" value="NAD(P)-binding Rossmann-like Domain"/>
    <property type="match status" value="1"/>
</dbReference>
<accession>A0A1H6UJT5</accession>
<dbReference type="GO" id="GO:0005737">
    <property type="term" value="C:cytoplasm"/>
    <property type="evidence" value="ECO:0007669"/>
    <property type="project" value="UniProtKB-SubCell"/>
</dbReference>
<feature type="domain" description="Pyrroline-5-carboxylate reductase catalytic N-terminal" evidence="7">
    <location>
        <begin position="2"/>
        <end position="97"/>
    </location>
</feature>
<dbReference type="FunFam" id="1.10.3730.10:FF:000001">
    <property type="entry name" value="Pyrroline-5-carboxylate reductase"/>
    <property type="match status" value="1"/>
</dbReference>
<dbReference type="Pfam" id="PF03807">
    <property type="entry name" value="F420_oxidored"/>
    <property type="match status" value="1"/>
</dbReference>
<evidence type="ECO:0000256" key="6">
    <source>
        <dbReference type="PIRSR" id="PIRSR000193-1"/>
    </source>
</evidence>
<dbReference type="OrthoDB" id="9805754at2"/>